<gene>
    <name evidence="1" type="ORF">FACI_IFERC00001G0805</name>
</gene>
<dbReference type="EMBL" id="CP004145">
    <property type="protein sequence ID" value="AGO60785.1"/>
    <property type="molecule type" value="Genomic_DNA"/>
</dbReference>
<evidence type="ECO:0000313" key="2">
    <source>
        <dbReference type="Proteomes" id="UP000014660"/>
    </source>
</evidence>
<name>S0ARS5_FERAC</name>
<sequence length="171" mass="19603">MVKIIGSIDNAAHMDDTYYLIFTDNEMYQFLTMSAKERLSDMWHITMSNPERMAPVVGNYSNYKVTQEEAENIVMENTRRGKEIEDNLETKLSEVPPQYTVIPYSTVDKAELSGGTVVSLPEILLHANRKKLKFHLVRCNFHGRGKLTDEIFSQYKETLTTAFGSKLKVKS</sequence>
<dbReference type="Proteomes" id="UP000014660">
    <property type="component" value="Chromosome"/>
</dbReference>
<dbReference type="GeneID" id="16024969"/>
<proteinExistence type="predicted"/>
<protein>
    <submittedName>
        <fullName evidence="1">Uncharacterized protein</fullName>
    </submittedName>
</protein>
<reference evidence="1 2" key="1">
    <citation type="journal article" date="2007" name="Proc. Natl. Acad. Sci. U.S.A.">
        <title>Genome dynamics in a natural archaeal population.</title>
        <authorList>
            <person name="Allen E.E."/>
            <person name="Tyson G.W."/>
            <person name="Whitaker R.J."/>
            <person name="Detter J.C."/>
            <person name="Richardson P.M."/>
            <person name="Banfield J.F."/>
        </authorList>
    </citation>
    <scope>NUCLEOTIDE SEQUENCE [LARGE SCALE GENOMIC DNA]</scope>
    <source>
        <strain evidence="2">fer1</strain>
    </source>
</reference>
<keyword evidence="2" id="KW-1185">Reference proteome</keyword>
<organism evidence="1 2">
    <name type="scientific">Ferroplasma acidarmanus Fer1</name>
    <dbReference type="NCBI Taxonomy" id="333146"/>
    <lineage>
        <taxon>Archaea</taxon>
        <taxon>Methanobacteriati</taxon>
        <taxon>Thermoplasmatota</taxon>
        <taxon>Thermoplasmata</taxon>
        <taxon>Thermoplasmatales</taxon>
        <taxon>Ferroplasmaceae</taxon>
        <taxon>Ferroplasma</taxon>
    </lineage>
</organism>
<dbReference type="HOGENOM" id="CLU_1559407_0_0_2"/>
<evidence type="ECO:0000313" key="1">
    <source>
        <dbReference type="EMBL" id="AGO60785.1"/>
    </source>
</evidence>
<accession>S0ARS5</accession>
<dbReference type="RefSeq" id="WP_009886838.1">
    <property type="nucleotide sequence ID" value="NC_021592.1"/>
</dbReference>
<dbReference type="AlphaFoldDB" id="S0ARS5"/>
<dbReference type="KEGG" id="fac:FACI_IFERC01G0805"/>